<dbReference type="GO" id="GO:0000166">
    <property type="term" value="F:nucleotide binding"/>
    <property type="evidence" value="ECO:0007669"/>
    <property type="project" value="UniProtKB-KW"/>
</dbReference>
<dbReference type="SUPFAM" id="SSF109604">
    <property type="entry name" value="HD-domain/PDEase-like"/>
    <property type="match status" value="1"/>
</dbReference>
<keyword evidence="9" id="KW-1185">Reference proteome</keyword>
<dbReference type="EC" id="3.6.1.41" evidence="1"/>
<keyword evidence="5" id="KW-0408">Iron</keyword>
<dbReference type="RefSeq" id="WP_035379674.1">
    <property type="nucleotide sequence ID" value="NZ_AZQP01000020.1"/>
</dbReference>
<dbReference type="InterPro" id="IPR006675">
    <property type="entry name" value="HDIG_dom"/>
</dbReference>
<evidence type="ECO:0000256" key="3">
    <source>
        <dbReference type="ARBA" id="ARBA00022741"/>
    </source>
</evidence>
<dbReference type="InterPro" id="IPR051094">
    <property type="entry name" value="Diverse_Catalytic_Enzymes"/>
</dbReference>
<dbReference type="Gene3D" id="1.10.3210.10">
    <property type="entry name" value="Hypothetical protein af1432"/>
    <property type="match status" value="1"/>
</dbReference>
<comment type="catalytic activity">
    <reaction evidence="6">
        <text>P(1),P(4)-bis(5'-adenosyl) tetraphosphate + H2O = 2 ADP + 2 H(+)</text>
        <dbReference type="Rhea" id="RHEA:24252"/>
        <dbReference type="ChEBI" id="CHEBI:15377"/>
        <dbReference type="ChEBI" id="CHEBI:15378"/>
        <dbReference type="ChEBI" id="CHEBI:58141"/>
        <dbReference type="ChEBI" id="CHEBI:456216"/>
        <dbReference type="EC" id="3.6.1.41"/>
    </reaction>
</comment>
<dbReference type="PANTHER" id="PTHR35795:SF1">
    <property type="entry name" value="BIS(5'-NUCLEOSYL)-TETRAPHOSPHATASE, SYMMETRICAL"/>
    <property type="match status" value="1"/>
</dbReference>
<evidence type="ECO:0000256" key="4">
    <source>
        <dbReference type="ARBA" id="ARBA00022801"/>
    </source>
</evidence>
<accession>A0A017RUN6</accession>
<dbReference type="GO" id="GO:0008803">
    <property type="term" value="F:bis(5'-nucleosyl)-tetraphosphatase (symmetrical) activity"/>
    <property type="evidence" value="ECO:0007669"/>
    <property type="project" value="UniProtKB-EC"/>
</dbReference>
<evidence type="ECO:0000259" key="7">
    <source>
        <dbReference type="SMART" id="SM00471"/>
    </source>
</evidence>
<dbReference type="CDD" id="cd00077">
    <property type="entry name" value="HDc"/>
    <property type="match status" value="1"/>
</dbReference>
<dbReference type="Pfam" id="PF01966">
    <property type="entry name" value="HD"/>
    <property type="match status" value="1"/>
</dbReference>
<keyword evidence="4 8" id="KW-0378">Hydrolase</keyword>
<dbReference type="EMBL" id="AZQP01000020">
    <property type="protein sequence ID" value="EYE88478.1"/>
    <property type="molecule type" value="Genomic_DNA"/>
</dbReference>
<evidence type="ECO:0000256" key="1">
    <source>
        <dbReference type="ARBA" id="ARBA00012506"/>
    </source>
</evidence>
<dbReference type="SMART" id="SM00471">
    <property type="entry name" value="HDc"/>
    <property type="match status" value="1"/>
</dbReference>
<gene>
    <name evidence="8" type="ORF">Q428_07800</name>
</gene>
<dbReference type="STRING" id="1403537.Q428_07800"/>
<proteinExistence type="predicted"/>
<dbReference type="NCBIfam" id="TIGR00277">
    <property type="entry name" value="HDIG"/>
    <property type="match status" value="1"/>
</dbReference>
<evidence type="ECO:0000256" key="5">
    <source>
        <dbReference type="ARBA" id="ARBA00023004"/>
    </source>
</evidence>
<evidence type="ECO:0000256" key="6">
    <source>
        <dbReference type="ARBA" id="ARBA00049417"/>
    </source>
</evidence>
<dbReference type="InterPro" id="IPR003607">
    <property type="entry name" value="HD/PDEase_dom"/>
</dbReference>
<evidence type="ECO:0000256" key="2">
    <source>
        <dbReference type="ARBA" id="ARBA00022723"/>
    </source>
</evidence>
<organism evidence="8 9">
    <name type="scientific">Fervidicella metallireducens AeB</name>
    <dbReference type="NCBI Taxonomy" id="1403537"/>
    <lineage>
        <taxon>Bacteria</taxon>
        <taxon>Bacillati</taxon>
        <taxon>Bacillota</taxon>
        <taxon>Clostridia</taxon>
        <taxon>Eubacteriales</taxon>
        <taxon>Clostridiaceae</taxon>
        <taxon>Fervidicella</taxon>
    </lineage>
</organism>
<dbReference type="NCBIfam" id="TIGR00488">
    <property type="entry name" value="bis(5'-nucleosyl)-tetraphosphatase (symmetrical) YqeK"/>
    <property type="match status" value="1"/>
</dbReference>
<sequence>MKEYEYIRESIKKLLKPSRFQHSLNVEEAAVELAKIYGADVSKCRIAAIAHDCVKNLTDPELIDMAMEYGLEVDEIQLNFPQLLHGSVGAKYCEQVFKIKDEEILNAICFHTTGRRNMTTLEKIVYLADVIEKGRDFPGIEKIRELSKINLNKALILACNTTIEYILKKDFLLHPLTIEFRNSLLMEGEI</sequence>
<evidence type="ECO:0000313" key="9">
    <source>
        <dbReference type="Proteomes" id="UP000019681"/>
    </source>
</evidence>
<comment type="caution">
    <text evidence="8">The sequence shown here is derived from an EMBL/GenBank/DDBJ whole genome shotgun (WGS) entry which is preliminary data.</text>
</comment>
<reference evidence="8 9" key="1">
    <citation type="journal article" date="2014" name="Genome Announc.">
        <title>Draft Genome Sequence of Fervidicella metallireducens Strain AeBT, an Iron-Reducing Thermoanaerobe from the Great Artesian Basin.</title>
        <authorList>
            <person name="Patel B.K."/>
        </authorList>
    </citation>
    <scope>NUCLEOTIDE SEQUENCE [LARGE SCALE GENOMIC DNA]</scope>
    <source>
        <strain evidence="8 9">AeB</strain>
    </source>
</reference>
<feature type="domain" description="HD/PDEase" evidence="7">
    <location>
        <begin position="15"/>
        <end position="143"/>
    </location>
</feature>
<dbReference type="AlphaFoldDB" id="A0A017RUN6"/>
<dbReference type="PANTHER" id="PTHR35795">
    <property type="entry name" value="SLR1885 PROTEIN"/>
    <property type="match status" value="1"/>
</dbReference>
<keyword evidence="2" id="KW-0479">Metal-binding</keyword>
<evidence type="ECO:0000313" key="8">
    <source>
        <dbReference type="EMBL" id="EYE88478.1"/>
    </source>
</evidence>
<keyword evidence="3" id="KW-0547">Nucleotide-binding</keyword>
<dbReference type="InterPro" id="IPR005249">
    <property type="entry name" value="YqeK"/>
</dbReference>
<name>A0A017RUN6_9CLOT</name>
<dbReference type="GO" id="GO:0046872">
    <property type="term" value="F:metal ion binding"/>
    <property type="evidence" value="ECO:0007669"/>
    <property type="project" value="UniProtKB-KW"/>
</dbReference>
<protein>
    <recommendedName>
        <fullName evidence="1">bis(5'-nucleosyl)-tetraphosphatase (symmetrical)</fullName>
        <ecNumber evidence="1">3.6.1.41</ecNumber>
    </recommendedName>
</protein>
<dbReference type="InterPro" id="IPR006674">
    <property type="entry name" value="HD_domain"/>
</dbReference>
<dbReference type="Proteomes" id="UP000019681">
    <property type="component" value="Unassembled WGS sequence"/>
</dbReference>